<dbReference type="EMBL" id="JRKL02000768">
    <property type="protein sequence ID" value="KAF3968457.1"/>
    <property type="molecule type" value="Genomic_DNA"/>
</dbReference>
<dbReference type="Pfam" id="PF24847">
    <property type="entry name" value="DUF7722"/>
    <property type="match status" value="1"/>
</dbReference>
<dbReference type="OrthoDB" id="1932905at2759"/>
<dbReference type="PANTHER" id="PTHR33513:SF21">
    <property type="entry name" value="JMJN DOMAIN-CONTAINING PROTEIN"/>
    <property type="match status" value="1"/>
</dbReference>
<dbReference type="AlphaFoldDB" id="A0A8J4VSP2"/>
<sequence length="126" mass="14357">MNLELLHYMETGMTSLKWFVSYAFTQVLGLVDNGSMQCNHISASSDEGQTQSKDSKEEGIAQIIVSKEDSANGFEMPLHYPRYTKEDYEKMEDWKLDMLLKEYGLTVKGALDAKRSFAIGTFVWPN</sequence>
<evidence type="ECO:0000313" key="3">
    <source>
        <dbReference type="Proteomes" id="UP000737018"/>
    </source>
</evidence>
<keyword evidence="3" id="KW-1185">Reference proteome</keyword>
<comment type="caution">
    <text evidence="2">The sequence shown here is derived from an EMBL/GenBank/DDBJ whole genome shotgun (WGS) entry which is preliminary data.</text>
</comment>
<dbReference type="PANTHER" id="PTHR33513">
    <property type="entry name" value="OS06G0523300 PROTEIN"/>
    <property type="match status" value="1"/>
</dbReference>
<dbReference type="InterPro" id="IPR056139">
    <property type="entry name" value="DUF7722"/>
</dbReference>
<reference evidence="2" key="1">
    <citation type="submission" date="2020-03" db="EMBL/GenBank/DDBJ databases">
        <title>Castanea mollissima Vanexum genome sequencing.</title>
        <authorList>
            <person name="Staton M."/>
        </authorList>
    </citation>
    <scope>NUCLEOTIDE SEQUENCE</scope>
    <source>
        <tissue evidence="2">Leaf</tissue>
    </source>
</reference>
<evidence type="ECO:0000259" key="1">
    <source>
        <dbReference type="Pfam" id="PF24847"/>
    </source>
</evidence>
<protein>
    <recommendedName>
        <fullName evidence="1">DUF7722 domain-containing protein</fullName>
    </recommendedName>
</protein>
<proteinExistence type="predicted"/>
<dbReference type="Proteomes" id="UP000737018">
    <property type="component" value="Unassembled WGS sequence"/>
</dbReference>
<accession>A0A8J4VSP2</accession>
<name>A0A8J4VSP2_9ROSI</name>
<organism evidence="2 3">
    <name type="scientific">Castanea mollissima</name>
    <name type="common">Chinese chestnut</name>
    <dbReference type="NCBI Taxonomy" id="60419"/>
    <lineage>
        <taxon>Eukaryota</taxon>
        <taxon>Viridiplantae</taxon>
        <taxon>Streptophyta</taxon>
        <taxon>Embryophyta</taxon>
        <taxon>Tracheophyta</taxon>
        <taxon>Spermatophyta</taxon>
        <taxon>Magnoliopsida</taxon>
        <taxon>eudicotyledons</taxon>
        <taxon>Gunneridae</taxon>
        <taxon>Pentapetalae</taxon>
        <taxon>rosids</taxon>
        <taxon>fabids</taxon>
        <taxon>Fagales</taxon>
        <taxon>Fagaceae</taxon>
        <taxon>Castanea</taxon>
    </lineage>
</organism>
<evidence type="ECO:0000313" key="2">
    <source>
        <dbReference type="EMBL" id="KAF3968457.1"/>
    </source>
</evidence>
<gene>
    <name evidence="2" type="ORF">CMV_007648</name>
</gene>
<feature type="domain" description="DUF7722" evidence="1">
    <location>
        <begin position="80"/>
        <end position="125"/>
    </location>
</feature>